<feature type="transmembrane region" description="Helical" evidence="1">
    <location>
        <begin position="12"/>
        <end position="32"/>
    </location>
</feature>
<evidence type="ECO:0000313" key="3">
    <source>
        <dbReference type="Proteomes" id="UP001597112"/>
    </source>
</evidence>
<organism evidence="2 3">
    <name type="scientific">Ohtaekwangia kribbensis</name>
    <dbReference type="NCBI Taxonomy" id="688913"/>
    <lineage>
        <taxon>Bacteria</taxon>
        <taxon>Pseudomonadati</taxon>
        <taxon>Bacteroidota</taxon>
        <taxon>Cytophagia</taxon>
        <taxon>Cytophagales</taxon>
        <taxon>Fulvivirgaceae</taxon>
        <taxon>Ohtaekwangia</taxon>
    </lineage>
</organism>
<name>A0ABW3JWB5_9BACT</name>
<comment type="caution">
    <text evidence="2">The sequence shown here is derived from an EMBL/GenBank/DDBJ whole genome shotgun (WGS) entry which is preliminary data.</text>
</comment>
<proteinExistence type="predicted"/>
<sequence>MDTLESRLQKRIHVSLYALLFLTGLLGISVLLEGCTDKCEVTNEYTFYEPVYTTLNELRSSVSVTAPEPIKTVGKIYYKDGFLFVNEPGKGIHVIDNRNPAAPVNKNFITVPGNFDLAIKGSMLYADSFIDLVVLDITSLVDIKEVNRLENIFSNYNSLGFYLDAEKGLVTDWVEKRNVSIEKSDCDTQFNIQPWGGVYYEDGIALASYVKFDKSAAIAPGNGSGPGVGGSMARFTISQDHLYTLDLGSLQAVDITDAKNPVAKAKTYVGWDIETIFPHEEHLFIGSSSGMHIFDITAPAAPTHISTYAHIRSCDPVIVDGDYAYVTLRSGTTCQGFTNQLEVIDIKDVTSPQLLKTYAMTNPHGLGKDNSTLFICDGSAGLKVYDASDINLIENKQLAHYSDIHAYDVIPFNNTLMMIGEDGLFQYDYSDPKNIKLLSHIVASNEE</sequence>
<dbReference type="EMBL" id="JBHTKA010000001">
    <property type="protein sequence ID" value="MFD0998149.1"/>
    <property type="molecule type" value="Genomic_DNA"/>
</dbReference>
<keyword evidence="1" id="KW-1133">Transmembrane helix</keyword>
<evidence type="ECO:0000313" key="2">
    <source>
        <dbReference type="EMBL" id="MFD0998149.1"/>
    </source>
</evidence>
<keyword evidence="1" id="KW-0812">Transmembrane</keyword>
<dbReference type="SUPFAM" id="SSF101908">
    <property type="entry name" value="Putative isomerase YbhE"/>
    <property type="match status" value="1"/>
</dbReference>
<dbReference type="RefSeq" id="WP_377574354.1">
    <property type="nucleotide sequence ID" value="NZ_JBHTKA010000001.1"/>
</dbReference>
<keyword evidence="1" id="KW-0472">Membrane</keyword>
<dbReference type="InterPro" id="IPR013211">
    <property type="entry name" value="LVIVD"/>
</dbReference>
<dbReference type="Pfam" id="PF08309">
    <property type="entry name" value="LVIVD"/>
    <property type="match status" value="1"/>
</dbReference>
<evidence type="ECO:0000256" key="1">
    <source>
        <dbReference type="SAM" id="Phobius"/>
    </source>
</evidence>
<reference evidence="3" key="1">
    <citation type="journal article" date="2019" name="Int. J. Syst. Evol. Microbiol.">
        <title>The Global Catalogue of Microorganisms (GCM) 10K type strain sequencing project: providing services to taxonomists for standard genome sequencing and annotation.</title>
        <authorList>
            <consortium name="The Broad Institute Genomics Platform"/>
            <consortium name="The Broad Institute Genome Sequencing Center for Infectious Disease"/>
            <person name="Wu L."/>
            <person name="Ma J."/>
        </authorList>
    </citation>
    <scope>NUCLEOTIDE SEQUENCE [LARGE SCALE GENOMIC DNA]</scope>
    <source>
        <strain evidence="3">CCUG 58938</strain>
    </source>
</reference>
<gene>
    <name evidence="2" type="ORF">ACFQ21_02485</name>
</gene>
<protein>
    <submittedName>
        <fullName evidence="2">LVIVD repeat-containing protein</fullName>
    </submittedName>
</protein>
<accession>A0ABW3JWB5</accession>
<keyword evidence="3" id="KW-1185">Reference proteome</keyword>
<dbReference type="Proteomes" id="UP001597112">
    <property type="component" value="Unassembled WGS sequence"/>
</dbReference>